<sequence>MDDGMEVLAKIPNPNAGPRFLTTASEVATRHFRLTGMIQLCEILDLQIPRIYASSSDSSNAVGAEYIIEEKASGKPLGSVWYQWSRDSQLDMIAKIVDLERKLASISFPRHGCIYYTADLEVHGVASESLMPLLDHPILQKFTLGPLTEARHWDGARSKMSLDRGPWNNTLEYFNALGTNEINWVESYAKPRMNYRRSTERPESPDDFLSLLTRYMQLAPYLAPPTSRSTNVRTLSHPDLHLDNIFVNPTTKEITHIIDWQSASVSEIFLQRGVPPLIPRSANDGSDEAMEGGLKCDGANNRDLRPGLMRHYERLTRTSNPRRWEALKDDRISALTKPASLICGAWDRADVFSFRHALINIVARWETLFPENRPCPVHFTDSELELHGEEMELLEGLGTIMRELEAANMIPLGGMVRPENYEHAQYVNNFFKEEFISLADNEHQKALHSKVWPYQDV</sequence>
<dbReference type="GO" id="GO:0005739">
    <property type="term" value="C:mitochondrion"/>
    <property type="evidence" value="ECO:0007669"/>
    <property type="project" value="UniProtKB-SubCell"/>
</dbReference>
<dbReference type="GO" id="GO:0016740">
    <property type="term" value="F:transferase activity"/>
    <property type="evidence" value="ECO:0007669"/>
    <property type="project" value="UniProtKB-KW"/>
</dbReference>
<gene>
    <name evidence="7" type="primary">AIM9</name>
    <name evidence="7" type="ORF">HETSPECPRED_005504</name>
</gene>
<dbReference type="EMBL" id="CAJPDS010000035">
    <property type="protein sequence ID" value="CAF9924139.1"/>
    <property type="molecule type" value="Genomic_DNA"/>
</dbReference>
<comment type="similarity">
    <text evidence="2">Belongs to the AIM9 family.</text>
</comment>
<dbReference type="Gene3D" id="3.90.1200.10">
    <property type="match status" value="1"/>
</dbReference>
<keyword evidence="5" id="KW-0496">Mitochondrion</keyword>
<dbReference type="InterPro" id="IPR011009">
    <property type="entry name" value="Kinase-like_dom_sf"/>
</dbReference>
<reference evidence="7" key="1">
    <citation type="submission" date="2021-03" db="EMBL/GenBank/DDBJ databases">
        <authorList>
            <person name="Tagirdzhanova G."/>
        </authorList>
    </citation>
    <scope>NUCLEOTIDE SEQUENCE</scope>
</reference>
<name>A0A8H3FGG7_9LECA</name>
<comment type="subcellular location">
    <subcellularLocation>
        <location evidence="1">Mitochondrion</location>
    </subcellularLocation>
</comment>
<dbReference type="InterPro" id="IPR051035">
    <property type="entry name" value="Mito_inheritance_9"/>
</dbReference>
<keyword evidence="4" id="KW-0809">Transit peptide</keyword>
<dbReference type="PANTHER" id="PTHR36091">
    <property type="entry name" value="ALTERED INHERITANCE OF MITOCHONDRIA PROTEIN 9, MITOCHONDRIAL"/>
    <property type="match status" value="1"/>
</dbReference>
<evidence type="ECO:0000256" key="5">
    <source>
        <dbReference type="ARBA" id="ARBA00023128"/>
    </source>
</evidence>
<protein>
    <recommendedName>
        <fullName evidence="3">Altered inheritance of mitochondria protein 9, mitochondrial</fullName>
    </recommendedName>
    <alternativeName>
        <fullName evidence="6">Found in mitochondrial proteome protein 29</fullName>
    </alternativeName>
</protein>
<evidence type="ECO:0000256" key="3">
    <source>
        <dbReference type="ARBA" id="ARBA00016197"/>
    </source>
</evidence>
<accession>A0A8H3FGG7</accession>
<organism evidence="7 8">
    <name type="scientific">Heterodermia speciosa</name>
    <dbReference type="NCBI Taxonomy" id="116794"/>
    <lineage>
        <taxon>Eukaryota</taxon>
        <taxon>Fungi</taxon>
        <taxon>Dikarya</taxon>
        <taxon>Ascomycota</taxon>
        <taxon>Pezizomycotina</taxon>
        <taxon>Lecanoromycetes</taxon>
        <taxon>OSLEUM clade</taxon>
        <taxon>Lecanoromycetidae</taxon>
        <taxon>Caliciales</taxon>
        <taxon>Physciaceae</taxon>
        <taxon>Heterodermia</taxon>
    </lineage>
</organism>
<evidence type="ECO:0000256" key="2">
    <source>
        <dbReference type="ARBA" id="ARBA00005543"/>
    </source>
</evidence>
<dbReference type="AlphaFoldDB" id="A0A8H3FGG7"/>
<evidence type="ECO:0000256" key="1">
    <source>
        <dbReference type="ARBA" id="ARBA00004173"/>
    </source>
</evidence>
<proteinExistence type="inferred from homology"/>
<keyword evidence="8" id="KW-1185">Reference proteome</keyword>
<evidence type="ECO:0000256" key="6">
    <source>
        <dbReference type="ARBA" id="ARBA00031849"/>
    </source>
</evidence>
<dbReference type="PANTHER" id="PTHR36091:SF1">
    <property type="entry name" value="ALTERED INHERITANCE OF MITOCHONDRIA PROTEIN 9, MITOCHONDRIAL"/>
    <property type="match status" value="1"/>
</dbReference>
<evidence type="ECO:0000313" key="7">
    <source>
        <dbReference type="EMBL" id="CAF9924139.1"/>
    </source>
</evidence>
<dbReference type="Proteomes" id="UP000664521">
    <property type="component" value="Unassembled WGS sequence"/>
</dbReference>
<dbReference type="OrthoDB" id="2831558at2759"/>
<dbReference type="SUPFAM" id="SSF56112">
    <property type="entry name" value="Protein kinase-like (PK-like)"/>
    <property type="match status" value="1"/>
</dbReference>
<comment type="caution">
    <text evidence="7">The sequence shown here is derived from an EMBL/GenBank/DDBJ whole genome shotgun (WGS) entry which is preliminary data.</text>
</comment>
<evidence type="ECO:0000256" key="4">
    <source>
        <dbReference type="ARBA" id="ARBA00022946"/>
    </source>
</evidence>
<evidence type="ECO:0000313" key="8">
    <source>
        <dbReference type="Proteomes" id="UP000664521"/>
    </source>
</evidence>